<dbReference type="Gene3D" id="3.40.1520.10">
    <property type="entry name" value="Ta1353-like"/>
    <property type="match status" value="1"/>
</dbReference>
<accession>Q4LEF4</accession>
<organism evidence="1">
    <name type="scientific">uncultured Candidatus Nitrosocaldus sp</name>
    <dbReference type="NCBI Taxonomy" id="766501"/>
    <lineage>
        <taxon>Archaea</taxon>
        <taxon>Nitrososphaerota</taxon>
        <taxon>Nitrososphaeria</taxon>
        <taxon>Candidatus Nitrosocaldales</taxon>
        <taxon>Candidatus Nitrosocaldaceae</taxon>
        <taxon>Candidatus Nitrosocaldus</taxon>
        <taxon>environmental samples</taxon>
    </lineage>
</organism>
<name>Q4LEF4_9ARCH</name>
<dbReference type="EMBL" id="AB201308">
    <property type="protein sequence ID" value="BAE03269.1"/>
    <property type="molecule type" value="Genomic_DNA"/>
</dbReference>
<protein>
    <submittedName>
        <fullName evidence="1">Hypothetical conserved protein</fullName>
    </submittedName>
</protein>
<dbReference type="Pfam" id="PF04008">
    <property type="entry name" value="Adenosine_kin"/>
    <property type="match status" value="1"/>
</dbReference>
<evidence type="ECO:0000313" key="1">
    <source>
        <dbReference type="EMBL" id="BAE03269.1"/>
    </source>
</evidence>
<reference evidence="1" key="1">
    <citation type="journal article" date="2005" name="Environ. Microbiol.">
        <title>Genetic and functional properties of uncultivated thermophilic crenarchaeotes from a subsurface gold mine as revealed by analysis of genome fragments.</title>
        <authorList>
            <person name="Nunoura T."/>
            <person name="Hirayama H."/>
            <person name="Takami H."/>
            <person name="Oida H."/>
            <person name="Nishi S."/>
            <person name="Shimamura S."/>
            <person name="Suzuki Y."/>
            <person name="Inagaki F."/>
            <person name="Takai K."/>
            <person name="Nealson K.H."/>
            <person name="Horikoshi K."/>
        </authorList>
    </citation>
    <scope>NUCLEOTIDE SEQUENCE</scope>
</reference>
<dbReference type="PANTHER" id="PTHR36155:SF1">
    <property type="entry name" value="BLL5354 PROTEIN"/>
    <property type="match status" value="1"/>
</dbReference>
<dbReference type="AlphaFoldDB" id="Q4LEF4"/>
<dbReference type="PANTHER" id="PTHR36155">
    <property type="entry name" value="BLL5354 PROTEIN"/>
    <property type="match status" value="1"/>
</dbReference>
<dbReference type="SUPFAM" id="SSF103165">
    <property type="entry name" value="Ta1353-like"/>
    <property type="match status" value="1"/>
</dbReference>
<sequence length="172" mass="19206">MLINCCSIYLAYMNILSVRLEAPPNTNVIVGQAHFIKTVEDMYEMLVSSSPTIRFGIAFCEASGKALIRYDGNDDMLVRKAIEFASMVSAGHVFVLLISNAYPINILNRVKMMDEVACIYCATANPVELIIVETEQGRGVLGVVDGVKSKGVESDEDRRERHELLRRLGYKR</sequence>
<gene>
    <name evidence="1" type="ORF">HGIII-44</name>
</gene>
<proteinExistence type="predicted"/>
<dbReference type="InterPro" id="IPR036902">
    <property type="entry name" value="Ta1353-like_sf"/>
</dbReference>
<dbReference type="InterPro" id="IPR007153">
    <property type="entry name" value="Adenosine_kinase"/>
</dbReference>